<protein>
    <submittedName>
        <fullName evidence="4">Resolvase family protein</fullName>
    </submittedName>
</protein>
<evidence type="ECO:0000259" key="3">
    <source>
        <dbReference type="PROSITE" id="PS51736"/>
    </source>
</evidence>
<dbReference type="RefSeq" id="WP_013280167.1">
    <property type="nucleotide sequence ID" value="NC_014387.1"/>
</dbReference>
<evidence type="ECO:0000256" key="2">
    <source>
        <dbReference type="ARBA" id="ARBA00023172"/>
    </source>
</evidence>
<dbReference type="KEGG" id="bpb:bpr_I0768"/>
<feature type="domain" description="Resolvase/invertase-type recombinase catalytic" evidence="3">
    <location>
        <begin position="3"/>
        <end position="168"/>
    </location>
</feature>
<keyword evidence="1" id="KW-0238">DNA-binding</keyword>
<dbReference type="eggNOG" id="COG1961">
    <property type="taxonomic scope" value="Bacteria"/>
</dbReference>
<sequence length="220" mass="25625">MGNTFAYMRISTKEERGLQKYGRQEKALTKYAKDNNLEYILIAKEDESGKSFSNRKEWKKLEKLVQSGDTIVFKDISRFTREAEKGYQKYMELLEKGIELIFIDNQTISTPYIKQLLNVAEKQNLVAKTSLESTVKLLLIVELDRVEQERLILIKRIKDGINASDKKSGRITGNVDKLTDELKTDILKYKKDRTIKAIDLMKKHNISRNTFKKYCDLVSE</sequence>
<dbReference type="GO" id="GO:0003677">
    <property type="term" value="F:DNA binding"/>
    <property type="evidence" value="ECO:0007669"/>
    <property type="project" value="UniProtKB-KW"/>
</dbReference>
<dbReference type="InterPro" id="IPR006119">
    <property type="entry name" value="Resolv_N"/>
</dbReference>
<keyword evidence="2" id="KW-0233">DNA recombination</keyword>
<evidence type="ECO:0000313" key="5">
    <source>
        <dbReference type="Proteomes" id="UP000001299"/>
    </source>
</evidence>
<dbReference type="SMART" id="SM00857">
    <property type="entry name" value="Resolvase"/>
    <property type="match status" value="1"/>
</dbReference>
<gene>
    <name evidence="4" type="ordered locus">bpr_I0768</name>
</gene>
<dbReference type="CDD" id="cd00338">
    <property type="entry name" value="Ser_Recombinase"/>
    <property type="match status" value="1"/>
</dbReference>
<evidence type="ECO:0000256" key="1">
    <source>
        <dbReference type="ARBA" id="ARBA00023125"/>
    </source>
</evidence>
<organism evidence="4 5">
    <name type="scientific">Butyrivibrio proteoclasticus (strain ATCC 51982 / DSM 14932 / B316)</name>
    <name type="common">Clostridium proteoclasticum</name>
    <dbReference type="NCBI Taxonomy" id="515622"/>
    <lineage>
        <taxon>Bacteria</taxon>
        <taxon>Bacillati</taxon>
        <taxon>Bacillota</taxon>
        <taxon>Clostridia</taxon>
        <taxon>Lachnospirales</taxon>
        <taxon>Lachnospiraceae</taxon>
        <taxon>Butyrivibrio</taxon>
    </lineage>
</organism>
<dbReference type="InterPro" id="IPR036162">
    <property type="entry name" value="Resolvase-like_N_sf"/>
</dbReference>
<dbReference type="Gene3D" id="3.40.50.1390">
    <property type="entry name" value="Resolvase, N-terminal catalytic domain"/>
    <property type="match status" value="1"/>
</dbReference>
<accession>E0S136</accession>
<reference evidence="4 5" key="1">
    <citation type="journal article" date="2010" name="PLoS ONE">
        <title>The glycobiome of the rumen bacterium Butyrivibrio proteoclasticus B316(T) highlights adaptation to a polysaccharide-rich environment.</title>
        <authorList>
            <person name="Kelly W.J."/>
            <person name="Leahy S.C."/>
            <person name="Altermann E."/>
            <person name="Yeoman C.J."/>
            <person name="Dunne J.C."/>
            <person name="Kong Z."/>
            <person name="Pacheco D.M."/>
            <person name="Li D."/>
            <person name="Noel S.J."/>
            <person name="Moon C.D."/>
            <person name="Cookson A.L."/>
            <person name="Attwood G.T."/>
        </authorList>
    </citation>
    <scope>NUCLEOTIDE SEQUENCE [LARGE SCALE GENOMIC DNA]</scope>
    <source>
        <strain evidence="5">ATCC 51982 / DSM 14932 / B316</strain>
    </source>
</reference>
<name>E0S136_BUTPB</name>
<dbReference type="AlphaFoldDB" id="E0S136"/>
<dbReference type="HOGENOM" id="CLU_010686_5_0_9"/>
<dbReference type="GO" id="GO:0000150">
    <property type="term" value="F:DNA strand exchange activity"/>
    <property type="evidence" value="ECO:0007669"/>
    <property type="project" value="InterPro"/>
</dbReference>
<dbReference type="SUPFAM" id="SSF53041">
    <property type="entry name" value="Resolvase-like"/>
    <property type="match status" value="1"/>
</dbReference>
<keyword evidence="5" id="KW-1185">Reference proteome</keyword>
<dbReference type="InterPro" id="IPR050639">
    <property type="entry name" value="SSR_resolvase"/>
</dbReference>
<evidence type="ECO:0000313" key="4">
    <source>
        <dbReference type="EMBL" id="ADL33511.1"/>
    </source>
</evidence>
<dbReference type="STRING" id="515622.bpr_I0768"/>
<dbReference type="PANTHER" id="PTHR30461:SF2">
    <property type="entry name" value="SERINE RECOMBINASE PINE-RELATED"/>
    <property type="match status" value="1"/>
</dbReference>
<dbReference type="Pfam" id="PF00239">
    <property type="entry name" value="Resolvase"/>
    <property type="match status" value="1"/>
</dbReference>
<dbReference type="EMBL" id="CP001810">
    <property type="protein sequence ID" value="ADL33511.1"/>
    <property type="molecule type" value="Genomic_DNA"/>
</dbReference>
<proteinExistence type="predicted"/>
<dbReference type="PROSITE" id="PS51736">
    <property type="entry name" value="RECOMBINASES_3"/>
    <property type="match status" value="1"/>
</dbReference>
<dbReference type="PANTHER" id="PTHR30461">
    <property type="entry name" value="DNA-INVERTASE FROM LAMBDOID PROPHAGE"/>
    <property type="match status" value="1"/>
</dbReference>
<dbReference type="Proteomes" id="UP000001299">
    <property type="component" value="Chromosome 1"/>
</dbReference>